<protein>
    <recommendedName>
        <fullName evidence="2">Endonuclease/exonuclease/phosphatase domain-containing protein</fullName>
    </recommendedName>
</protein>
<dbReference type="SUPFAM" id="SSF56219">
    <property type="entry name" value="DNase I-like"/>
    <property type="match status" value="1"/>
</dbReference>
<reference evidence="1" key="1">
    <citation type="journal article" date="2014" name="Front. Microbiol.">
        <title>High frequency of phylogenetically diverse reductive dehalogenase-homologous genes in deep subseafloor sedimentary metagenomes.</title>
        <authorList>
            <person name="Kawai M."/>
            <person name="Futagami T."/>
            <person name="Toyoda A."/>
            <person name="Takaki Y."/>
            <person name="Nishi S."/>
            <person name="Hori S."/>
            <person name="Arai W."/>
            <person name="Tsubouchi T."/>
            <person name="Morono Y."/>
            <person name="Uchiyama I."/>
            <person name="Ito T."/>
            <person name="Fujiyama A."/>
            <person name="Inagaki F."/>
            <person name="Takami H."/>
        </authorList>
    </citation>
    <scope>NUCLEOTIDE SEQUENCE</scope>
    <source>
        <strain evidence="1">Expedition CK06-06</strain>
    </source>
</reference>
<gene>
    <name evidence="1" type="ORF">S12H4_33520</name>
</gene>
<dbReference type="InterPro" id="IPR036691">
    <property type="entry name" value="Endo/exonu/phosph_ase_sf"/>
</dbReference>
<comment type="caution">
    <text evidence="1">The sequence shown here is derived from an EMBL/GenBank/DDBJ whole genome shotgun (WGS) entry which is preliminary data.</text>
</comment>
<dbReference type="EMBL" id="BARW01019760">
    <property type="protein sequence ID" value="GAI99100.1"/>
    <property type="molecule type" value="Genomic_DNA"/>
</dbReference>
<feature type="non-terminal residue" evidence="1">
    <location>
        <position position="1"/>
    </location>
</feature>
<dbReference type="Gene3D" id="3.60.10.10">
    <property type="entry name" value="Endonuclease/exonuclease/phosphatase"/>
    <property type="match status" value="1"/>
</dbReference>
<name>X1UGW0_9ZZZZ</name>
<organism evidence="1">
    <name type="scientific">marine sediment metagenome</name>
    <dbReference type="NCBI Taxonomy" id="412755"/>
    <lineage>
        <taxon>unclassified sequences</taxon>
        <taxon>metagenomes</taxon>
        <taxon>ecological metagenomes</taxon>
    </lineage>
</organism>
<dbReference type="AlphaFoldDB" id="X1UGW0"/>
<proteinExistence type="predicted"/>
<sequence>LDDFELHRINVSGTVRSPLTAHFKIKETNIEFLFMVNHLYRSKSERRHEQARLLNCWASKQNLPIIAVGDYNFDWDVDCGDLNHDKGYDEMIKYGHFNWIRPKKLKKTQANPNFNSVLDFIFLGGNSWTWKAKSSILKRDINDIQDNHFIDDDQMSDHRPVQATIAIE</sequence>
<evidence type="ECO:0000313" key="1">
    <source>
        <dbReference type="EMBL" id="GAI99100.1"/>
    </source>
</evidence>
<accession>X1UGW0</accession>
<evidence type="ECO:0008006" key="2">
    <source>
        <dbReference type="Google" id="ProtNLM"/>
    </source>
</evidence>